<name>E1RHE4_METP4</name>
<dbReference type="EMBL" id="CP002117">
    <property type="protein sequence ID" value="ADN37527.1"/>
    <property type="molecule type" value="Genomic_DNA"/>
</dbReference>
<sequence>MRLIIAGLSIVVALVLIFFTLLIIEGPVPVLVNNSGTAGFISLPTGFKAEIFADNVPGARSLATGDQGTIFVGTRDEGMVYALKDTNGDGYSDEQWTIAEGLFMPNGVAFRNGSLYVAEVDRILRYDDIEDRRDNPPEPVTVFSDLPLETSHGWKFIRFGPDGMLYIPVGMPCNICNTTESIYGTIARINPDWTGFEIYATGIRNTVGFDWDPETGDLWFTDNGRDWLGDDLPPDELNRAPEPGMDFGFPYYYGDNIENPEYAGEDNPAGSTPPVVELPAHVAPLGMRFYTGSMFPEEYNNTIFIAEHGSWNRETPIGYQIVTVRQGDENPEAVSFATGFLDSSGEVKGRPVDVEVLPDGSMLVSDDYAGKIYRISYDETG</sequence>
<proteinExistence type="predicted"/>
<dbReference type="Pfam" id="PF23500">
    <property type="entry name" value="DUF7133"/>
    <property type="match status" value="1"/>
</dbReference>
<accession>E1RHE4</accession>
<dbReference type="PANTHER" id="PTHR33546:SF1">
    <property type="entry name" value="LARGE, MULTIFUNCTIONAL SECRETED PROTEIN"/>
    <property type="match status" value="1"/>
</dbReference>
<reference evidence="2 3" key="1">
    <citation type="journal article" date="2010" name="Stand. Genomic Sci.">
        <title>Complete genome sequence of Methanoplanus petrolearius type strain (SEBR 4847).</title>
        <authorList>
            <person name="Brambilla E."/>
            <person name="Djao O.D."/>
            <person name="Daligault H."/>
            <person name="Lapidus A."/>
            <person name="Lucas S."/>
            <person name="Hammon N."/>
            <person name="Nolan M."/>
            <person name="Tice H."/>
            <person name="Cheng J.F."/>
            <person name="Han C."/>
            <person name="Tapia R."/>
            <person name="Goodwin L."/>
            <person name="Pitluck S."/>
            <person name="Liolios K."/>
            <person name="Ivanova N."/>
            <person name="Mavromatis K."/>
            <person name="Mikhailova N."/>
            <person name="Pati A."/>
            <person name="Chen A."/>
            <person name="Palaniappan K."/>
            <person name="Land M."/>
            <person name="Hauser L."/>
            <person name="Chang Y.J."/>
            <person name="Jeffries C.D."/>
            <person name="Rohde M."/>
            <person name="Spring S."/>
            <person name="Sikorski J."/>
            <person name="Goker M."/>
            <person name="Woyke T."/>
            <person name="Bristow J."/>
            <person name="Eisen J.A."/>
            <person name="Markowitz V."/>
            <person name="Hugenholtz P."/>
            <person name="Kyrpides N.C."/>
            <person name="Klenk H.P."/>
        </authorList>
    </citation>
    <scope>NUCLEOTIDE SEQUENCE [LARGE SCALE GENOMIC DNA]</scope>
    <source>
        <strain evidence="3">DSM 11571 / OCM 486 / SEBR 4847</strain>
    </source>
</reference>
<dbReference type="SUPFAM" id="SSF50952">
    <property type="entry name" value="Soluble quinoprotein glucose dehydrogenase"/>
    <property type="match status" value="1"/>
</dbReference>
<protein>
    <submittedName>
        <fullName evidence="2">L-sorbosone dehydrogenase, putative</fullName>
    </submittedName>
</protein>
<evidence type="ECO:0000313" key="3">
    <source>
        <dbReference type="Proteomes" id="UP000006565"/>
    </source>
</evidence>
<dbReference type="GeneID" id="9745279"/>
<dbReference type="KEGG" id="mpi:Mpet_2784"/>
<dbReference type="OrthoDB" id="6744at2157"/>
<gene>
    <name evidence="2" type="ordered locus">Mpet_2784</name>
</gene>
<dbReference type="Proteomes" id="UP000006565">
    <property type="component" value="Chromosome"/>
</dbReference>
<dbReference type="RefSeq" id="WP_013330700.1">
    <property type="nucleotide sequence ID" value="NC_014507.1"/>
</dbReference>
<dbReference type="InterPro" id="IPR011041">
    <property type="entry name" value="Quinoprot_gluc/sorb_DH_b-prop"/>
</dbReference>
<dbReference type="HOGENOM" id="CLU_024435_3_1_2"/>
<feature type="domain" description="DUF7133" evidence="1">
    <location>
        <begin position="76"/>
        <end position="370"/>
    </location>
</feature>
<dbReference type="STRING" id="679926.Mpet_2784"/>
<evidence type="ECO:0000313" key="2">
    <source>
        <dbReference type="EMBL" id="ADN37527.1"/>
    </source>
</evidence>
<dbReference type="InterPro" id="IPR011042">
    <property type="entry name" value="6-blade_b-propeller_TolB-like"/>
</dbReference>
<dbReference type="AlphaFoldDB" id="E1RHE4"/>
<keyword evidence="3" id="KW-1185">Reference proteome</keyword>
<dbReference type="InterPro" id="IPR055557">
    <property type="entry name" value="DUF7133"/>
</dbReference>
<dbReference type="PANTHER" id="PTHR33546">
    <property type="entry name" value="LARGE, MULTIFUNCTIONAL SECRETED PROTEIN-RELATED"/>
    <property type="match status" value="1"/>
</dbReference>
<dbReference type="Gene3D" id="2.120.10.30">
    <property type="entry name" value="TolB, C-terminal domain"/>
    <property type="match status" value="1"/>
</dbReference>
<dbReference type="eggNOG" id="arCOG02796">
    <property type="taxonomic scope" value="Archaea"/>
</dbReference>
<organism evidence="2 3">
    <name type="scientific">Methanolacinia petrolearia (strain DSM 11571 / OCM 486 / SEBR 4847)</name>
    <name type="common">Methanoplanus petrolearius</name>
    <dbReference type="NCBI Taxonomy" id="679926"/>
    <lineage>
        <taxon>Archaea</taxon>
        <taxon>Methanobacteriati</taxon>
        <taxon>Methanobacteriota</taxon>
        <taxon>Stenosarchaea group</taxon>
        <taxon>Methanomicrobia</taxon>
        <taxon>Methanomicrobiales</taxon>
        <taxon>Methanomicrobiaceae</taxon>
        <taxon>Methanolacinia</taxon>
    </lineage>
</organism>
<evidence type="ECO:0000259" key="1">
    <source>
        <dbReference type="Pfam" id="PF23500"/>
    </source>
</evidence>